<protein>
    <submittedName>
        <fullName evidence="2">Uncharacterized protein</fullName>
    </submittedName>
</protein>
<dbReference type="AlphaFoldDB" id="A0A6A6EET2"/>
<evidence type="ECO:0000313" key="3">
    <source>
        <dbReference type="Proteomes" id="UP000800200"/>
    </source>
</evidence>
<proteinExistence type="predicted"/>
<dbReference type="Proteomes" id="UP000800200">
    <property type="component" value="Unassembled WGS sequence"/>
</dbReference>
<name>A0A6A6EET2_9PEZI</name>
<feature type="region of interest" description="Disordered" evidence="1">
    <location>
        <begin position="729"/>
        <end position="784"/>
    </location>
</feature>
<dbReference type="OrthoDB" id="5419922at2759"/>
<organism evidence="2 3">
    <name type="scientific">Zopfia rhizophila CBS 207.26</name>
    <dbReference type="NCBI Taxonomy" id="1314779"/>
    <lineage>
        <taxon>Eukaryota</taxon>
        <taxon>Fungi</taxon>
        <taxon>Dikarya</taxon>
        <taxon>Ascomycota</taxon>
        <taxon>Pezizomycotina</taxon>
        <taxon>Dothideomycetes</taxon>
        <taxon>Dothideomycetes incertae sedis</taxon>
        <taxon>Zopfiaceae</taxon>
        <taxon>Zopfia</taxon>
    </lineage>
</organism>
<evidence type="ECO:0000313" key="2">
    <source>
        <dbReference type="EMBL" id="KAF2189565.1"/>
    </source>
</evidence>
<feature type="region of interest" description="Disordered" evidence="1">
    <location>
        <begin position="461"/>
        <end position="552"/>
    </location>
</feature>
<feature type="compositionally biased region" description="Basic and acidic residues" evidence="1">
    <location>
        <begin position="230"/>
        <end position="240"/>
    </location>
</feature>
<feature type="compositionally biased region" description="Polar residues" evidence="1">
    <location>
        <begin position="112"/>
        <end position="124"/>
    </location>
</feature>
<feature type="compositionally biased region" description="Basic and acidic residues" evidence="1">
    <location>
        <begin position="508"/>
        <end position="520"/>
    </location>
</feature>
<sequence>MPISLNCHLSDGITYEALETDPDETFDGSHDVHYDSHHCAAKRRRIEKIATEYLRGKPPIILSACLKGPLNGTWKNPWSDRSLKKRDGPRRREAGLKTDKRSKGVGSKSVHKNSGSNRVANSTRVLGRAHSRETSRNAELSAPANNQEENQAQIRTSTNTLPAYAHPGSNSTEYFSANVEVPNGEIPQMTDMSCPQWLKRSTVPSRRSVSADIIASPVENLSPTPSRPSRRLEKAQERVRGATSEVQPVGSTDISPNFAKGPAPLNKNWMPSASASLVTSLPAKQLDTTLNANDGRRRLENTSSVSPISKVRERASSGFTPINPRPTVPLEGTSVTEIGTTITPSNHIPGQESDEAQFAQLTEFPPTTLGDERANKDGNRTTSKALLPSRTGMMERDPTVLNRPQRNPEVVKPANIQAIEAAGSAVLEGSHSAKRLSSLAAEHALVDAGSTPRPSFRYEVQRSAERCATANRKRRTTRKSSTQNVTAQSHDLVASPAPASSTGFTYRKIGESRKAKDKAVQKRKPRPVTFTSSPASPAGSHEKGLEEAQPNEPVLQQGDQEVEEHANLNHTVPQVAPRPDIYDVQSASPTRPEHHGRHQTQEGLRSSRVADFSTQAAMMQAQLEFQQGTFPSVASGTPRLALHSQDETLRPHLPHLSPATTSFHAFNAELNKKYQPDSVFQASPMSTQELFMAASPFAFSNVKKKPARLQGSGLRFAVLSNDNIRDDAADRESLLKSPTASTERIPLKERNSSGIMKSAATEGEKGSQDLSLQAPRSPSKMVGLPELDFRTSSDHAGVNAGMGFGDRFLLNLDGIS</sequence>
<feature type="region of interest" description="Disordered" evidence="1">
    <location>
        <begin position="76"/>
        <end position="151"/>
    </location>
</feature>
<feature type="region of interest" description="Disordered" evidence="1">
    <location>
        <begin position="570"/>
        <end position="606"/>
    </location>
</feature>
<feature type="region of interest" description="Disordered" evidence="1">
    <location>
        <begin position="312"/>
        <end position="331"/>
    </location>
</feature>
<feature type="region of interest" description="Disordered" evidence="1">
    <location>
        <begin position="214"/>
        <end position="257"/>
    </location>
</feature>
<accession>A0A6A6EET2</accession>
<feature type="compositionally biased region" description="Polar residues" evidence="1">
    <location>
        <begin position="244"/>
        <end position="255"/>
    </location>
</feature>
<keyword evidence="3" id="KW-1185">Reference proteome</keyword>
<reference evidence="2" key="1">
    <citation type="journal article" date="2020" name="Stud. Mycol.">
        <title>101 Dothideomycetes genomes: a test case for predicting lifestyles and emergence of pathogens.</title>
        <authorList>
            <person name="Haridas S."/>
            <person name="Albert R."/>
            <person name="Binder M."/>
            <person name="Bloem J."/>
            <person name="Labutti K."/>
            <person name="Salamov A."/>
            <person name="Andreopoulos B."/>
            <person name="Baker S."/>
            <person name="Barry K."/>
            <person name="Bills G."/>
            <person name="Bluhm B."/>
            <person name="Cannon C."/>
            <person name="Castanera R."/>
            <person name="Culley D."/>
            <person name="Daum C."/>
            <person name="Ezra D."/>
            <person name="Gonzalez J."/>
            <person name="Henrissat B."/>
            <person name="Kuo A."/>
            <person name="Liang C."/>
            <person name="Lipzen A."/>
            <person name="Lutzoni F."/>
            <person name="Magnuson J."/>
            <person name="Mondo S."/>
            <person name="Nolan M."/>
            <person name="Ohm R."/>
            <person name="Pangilinan J."/>
            <person name="Park H.-J."/>
            <person name="Ramirez L."/>
            <person name="Alfaro M."/>
            <person name="Sun H."/>
            <person name="Tritt A."/>
            <person name="Yoshinaga Y."/>
            <person name="Zwiers L.-H."/>
            <person name="Turgeon B."/>
            <person name="Goodwin S."/>
            <person name="Spatafora J."/>
            <person name="Crous P."/>
            <person name="Grigoriev I."/>
        </authorList>
    </citation>
    <scope>NUCLEOTIDE SEQUENCE</scope>
    <source>
        <strain evidence="2">CBS 207.26</strain>
    </source>
</reference>
<feature type="compositionally biased region" description="Basic and acidic residues" evidence="1">
    <location>
        <begin position="81"/>
        <end position="102"/>
    </location>
</feature>
<feature type="region of interest" description="Disordered" evidence="1">
    <location>
        <begin position="366"/>
        <end position="406"/>
    </location>
</feature>
<evidence type="ECO:0000256" key="1">
    <source>
        <dbReference type="SAM" id="MobiDB-lite"/>
    </source>
</evidence>
<dbReference type="EMBL" id="ML994620">
    <property type="protein sequence ID" value="KAF2189565.1"/>
    <property type="molecule type" value="Genomic_DNA"/>
</dbReference>
<feature type="compositionally biased region" description="Basic and acidic residues" evidence="1">
    <location>
        <begin position="370"/>
        <end position="379"/>
    </location>
</feature>
<gene>
    <name evidence="2" type="ORF">K469DRAFT_700785</name>
</gene>